<organism evidence="1 2">
    <name type="scientific">Sulfitobacter faviae</name>
    <dbReference type="NCBI Taxonomy" id="1775881"/>
    <lineage>
        <taxon>Bacteria</taxon>
        <taxon>Pseudomonadati</taxon>
        <taxon>Pseudomonadota</taxon>
        <taxon>Alphaproteobacteria</taxon>
        <taxon>Rhodobacterales</taxon>
        <taxon>Roseobacteraceae</taxon>
        <taxon>Sulfitobacter</taxon>
    </lineage>
</organism>
<evidence type="ECO:0008006" key="3">
    <source>
        <dbReference type="Google" id="ProtNLM"/>
    </source>
</evidence>
<accession>A0AAX3LPD7</accession>
<protein>
    <recommendedName>
        <fullName evidence="3">Hpt domain-containing protein</fullName>
    </recommendedName>
</protein>
<dbReference type="AlphaFoldDB" id="A0AAX3LPD7"/>
<dbReference type="SUPFAM" id="SSF47226">
    <property type="entry name" value="Histidine-containing phosphotransfer domain, HPT domain"/>
    <property type="match status" value="1"/>
</dbReference>
<proteinExistence type="predicted"/>
<dbReference type="RefSeq" id="WP_271688820.1">
    <property type="nucleotide sequence ID" value="NZ_CP116423.1"/>
</dbReference>
<evidence type="ECO:0000313" key="1">
    <source>
        <dbReference type="EMBL" id="WCE70576.1"/>
    </source>
</evidence>
<sequence>MQLMQIRPTEQVCVDQERLALLYTQLGEVGAEDVLCRAMEELALRLSHCKRLHEGQDRAGLRKSVHRLIAIADQIGMALVARVAADVMVCIDDGDDIATAATLSRLIRNGERSLTAIWDLPEITI</sequence>
<dbReference type="EMBL" id="CP116423">
    <property type="protein sequence ID" value="WCE70576.1"/>
    <property type="molecule type" value="Genomic_DNA"/>
</dbReference>
<gene>
    <name evidence="1" type="ORF">PL336_01625</name>
</gene>
<dbReference type="GO" id="GO:0000160">
    <property type="term" value="P:phosphorelay signal transduction system"/>
    <property type="evidence" value="ECO:0007669"/>
    <property type="project" value="InterPro"/>
</dbReference>
<reference evidence="1" key="1">
    <citation type="submission" date="2023-01" db="EMBL/GenBank/DDBJ databases">
        <title>Comparative genomic analysis of cold water coral derived Sulfitobacter faviae: insights into their metabolism and habitat adaptation.</title>
        <authorList>
            <person name="Guo Y."/>
            <person name="Lin S."/>
            <person name="Huang Z."/>
            <person name="Tang K."/>
            <person name="Wang X."/>
        </authorList>
    </citation>
    <scope>NUCLEOTIDE SEQUENCE</scope>
    <source>
        <strain evidence="1">SCSIO W_1865</strain>
    </source>
</reference>
<name>A0AAX3LPD7_9RHOB</name>
<evidence type="ECO:0000313" key="2">
    <source>
        <dbReference type="Proteomes" id="UP001210770"/>
    </source>
</evidence>
<dbReference type="Proteomes" id="UP001210770">
    <property type="component" value="Chromosome"/>
</dbReference>
<dbReference type="InterPro" id="IPR036641">
    <property type="entry name" value="HPT_dom_sf"/>
</dbReference>